<sequence length="557" mass="61610">MLRATNIDSLSRDTFDVLVLGAGINGAVAAAALAARGAKVALIDRGDFAGFTSQESSNLAWGGIKYMESFEFPLVRKLCTSRNLLLRSYPSSVQEIRFYAAHERGFRHGLFKLFLGTWLYWIIGSFFTRIPRLLSRRTIAREEPIVNLDGCDGGFEYSDAYLVDNDARFVWGFVRAALDHGARAANYVESLGARREGGAWVTRARDVLSGRDISIRSRVLVNACGPFVDAHNELTGQRTRHRHIFSKGIHLIVDRLTASRRVLTFFADDGRLFFVIPMGSRTCIGTTDTRVEGPRAAVTPEDRRFVLSNINKRLNLPRPLTEADVIAERCGVRPLAVEGGGEGEDWLQLSRKHALEVDGAQAHVSIFGGKLTDCINVGDEVCAAVRGLGVALPRPAQRWYGEPGEALRKEFFHRARALDLDALTPPRASEALSTRLWRRYGAQALGLLEDIQRDPRMADPLFEGADDLRCEVAHAAKHEMIAKLDDFLRRRTKISLLLRREALARSPGLREACELLFGDEADRRLEEYFHEHGAGRLAEGKAPAAGAAGQAAPRPGA</sequence>
<dbReference type="eggNOG" id="COG0578">
    <property type="taxonomic scope" value="Bacteria"/>
</dbReference>
<dbReference type="Gene3D" id="1.10.8.870">
    <property type="entry name" value="Alpha-glycerophosphate oxidase, cap domain"/>
    <property type="match status" value="1"/>
</dbReference>
<dbReference type="BioCyc" id="SCEL448385:SCE_RS06125-MONOMER"/>
<protein>
    <submittedName>
        <fullName evidence="9">GlpD protein</fullName>
        <ecNumber evidence="9">1.1.99.5</ecNumber>
    </submittedName>
</protein>
<feature type="domain" description="FAD dependent oxidoreductase" evidence="7">
    <location>
        <begin position="16"/>
        <end position="337"/>
    </location>
</feature>
<evidence type="ECO:0000256" key="2">
    <source>
        <dbReference type="ARBA" id="ARBA00007330"/>
    </source>
</evidence>
<keyword evidence="5 9" id="KW-0560">Oxidoreductase</keyword>
<evidence type="ECO:0000259" key="7">
    <source>
        <dbReference type="Pfam" id="PF01266"/>
    </source>
</evidence>
<dbReference type="Gene3D" id="3.30.9.10">
    <property type="entry name" value="D-Amino Acid Oxidase, subunit A, domain 2"/>
    <property type="match status" value="1"/>
</dbReference>
<dbReference type="Gene3D" id="3.50.50.60">
    <property type="entry name" value="FAD/NAD(P)-binding domain"/>
    <property type="match status" value="1"/>
</dbReference>
<evidence type="ECO:0000256" key="4">
    <source>
        <dbReference type="ARBA" id="ARBA00022827"/>
    </source>
</evidence>
<keyword evidence="3" id="KW-0285">Flavoprotein</keyword>
<organism evidence="9 10">
    <name type="scientific">Sorangium cellulosum (strain So ce56)</name>
    <name type="common">Polyangium cellulosum (strain So ce56)</name>
    <dbReference type="NCBI Taxonomy" id="448385"/>
    <lineage>
        <taxon>Bacteria</taxon>
        <taxon>Pseudomonadati</taxon>
        <taxon>Myxococcota</taxon>
        <taxon>Polyangia</taxon>
        <taxon>Polyangiales</taxon>
        <taxon>Polyangiaceae</taxon>
        <taxon>Sorangium</taxon>
    </lineage>
</organism>
<dbReference type="SUPFAM" id="SSF51905">
    <property type="entry name" value="FAD/NAD(P)-binding domain"/>
    <property type="match status" value="1"/>
</dbReference>
<accession>A9F150</accession>
<proteinExistence type="inferred from homology"/>
<dbReference type="OrthoDB" id="9766796at2"/>
<evidence type="ECO:0000256" key="5">
    <source>
        <dbReference type="ARBA" id="ARBA00023002"/>
    </source>
</evidence>
<dbReference type="KEGG" id="scl:sce1175"/>
<dbReference type="PRINTS" id="PR01001">
    <property type="entry name" value="FADG3PDH"/>
</dbReference>
<feature type="transmembrane region" description="Helical" evidence="6">
    <location>
        <begin position="109"/>
        <end position="127"/>
    </location>
</feature>
<dbReference type="InterPro" id="IPR006076">
    <property type="entry name" value="FAD-dep_OxRdtase"/>
</dbReference>
<dbReference type="Pfam" id="PF01266">
    <property type="entry name" value="DAO"/>
    <property type="match status" value="1"/>
</dbReference>
<dbReference type="STRING" id="448385.sce1175"/>
<evidence type="ECO:0000256" key="3">
    <source>
        <dbReference type="ARBA" id="ARBA00022630"/>
    </source>
</evidence>
<dbReference type="HOGENOM" id="CLU_015740_5_1_7"/>
<dbReference type="InterPro" id="IPR038299">
    <property type="entry name" value="DAO_C_sf"/>
</dbReference>
<dbReference type="GO" id="GO:0004368">
    <property type="term" value="F:glycerol-3-phosphate dehydrogenase (quinone) activity"/>
    <property type="evidence" value="ECO:0007669"/>
    <property type="project" value="InterPro"/>
</dbReference>
<dbReference type="Pfam" id="PF16901">
    <property type="entry name" value="DAO_C"/>
    <property type="match status" value="1"/>
</dbReference>
<dbReference type="PANTHER" id="PTHR11985">
    <property type="entry name" value="GLYCEROL-3-PHOSPHATE DEHYDROGENASE"/>
    <property type="match status" value="1"/>
</dbReference>
<keyword evidence="6" id="KW-1133">Transmembrane helix</keyword>
<dbReference type="RefSeq" id="WP_012233809.1">
    <property type="nucleotide sequence ID" value="NC_010162.1"/>
</dbReference>
<comment type="cofactor">
    <cofactor evidence="1">
        <name>FAD</name>
        <dbReference type="ChEBI" id="CHEBI:57692"/>
    </cofactor>
</comment>
<gene>
    <name evidence="9" type="primary">glpD</name>
    <name evidence="9" type="ordered locus">sce1175</name>
</gene>
<dbReference type="PANTHER" id="PTHR11985:SF15">
    <property type="entry name" value="GLYCEROL-3-PHOSPHATE DEHYDROGENASE, MITOCHONDRIAL"/>
    <property type="match status" value="1"/>
</dbReference>
<dbReference type="InterPro" id="IPR000447">
    <property type="entry name" value="G3P_DH_FAD-dep"/>
</dbReference>
<evidence type="ECO:0000259" key="8">
    <source>
        <dbReference type="Pfam" id="PF16901"/>
    </source>
</evidence>
<dbReference type="AlphaFoldDB" id="A9F150"/>
<dbReference type="InterPro" id="IPR036188">
    <property type="entry name" value="FAD/NAD-bd_sf"/>
</dbReference>
<comment type="similarity">
    <text evidence="2">Belongs to the FAD-dependent glycerol-3-phosphate dehydrogenase family.</text>
</comment>
<feature type="domain" description="Alpha-glycerophosphate oxidase C-terminal" evidence="8">
    <location>
        <begin position="428"/>
        <end position="507"/>
    </location>
</feature>
<dbReference type="InterPro" id="IPR031656">
    <property type="entry name" value="DAO_C"/>
</dbReference>
<keyword evidence="6" id="KW-0472">Membrane</keyword>
<reference evidence="9 10" key="1">
    <citation type="journal article" date="2007" name="Nat. Biotechnol.">
        <title>Complete genome sequence of the myxobacterium Sorangium cellulosum.</title>
        <authorList>
            <person name="Schneiker S."/>
            <person name="Perlova O."/>
            <person name="Kaiser O."/>
            <person name="Gerth K."/>
            <person name="Alici A."/>
            <person name="Altmeyer M.O."/>
            <person name="Bartels D."/>
            <person name="Bekel T."/>
            <person name="Beyer S."/>
            <person name="Bode E."/>
            <person name="Bode H.B."/>
            <person name="Bolten C.J."/>
            <person name="Choudhuri J.V."/>
            <person name="Doss S."/>
            <person name="Elnakady Y.A."/>
            <person name="Frank B."/>
            <person name="Gaigalat L."/>
            <person name="Goesmann A."/>
            <person name="Groeger C."/>
            <person name="Gross F."/>
            <person name="Jelsbak L."/>
            <person name="Jelsbak L."/>
            <person name="Kalinowski J."/>
            <person name="Kegler C."/>
            <person name="Knauber T."/>
            <person name="Konietzny S."/>
            <person name="Kopp M."/>
            <person name="Krause L."/>
            <person name="Krug D."/>
            <person name="Linke B."/>
            <person name="Mahmud T."/>
            <person name="Martinez-Arias R."/>
            <person name="McHardy A.C."/>
            <person name="Merai M."/>
            <person name="Meyer F."/>
            <person name="Mormann S."/>
            <person name="Munoz-Dorado J."/>
            <person name="Perez J."/>
            <person name="Pradella S."/>
            <person name="Rachid S."/>
            <person name="Raddatz G."/>
            <person name="Rosenau F."/>
            <person name="Rueckert C."/>
            <person name="Sasse F."/>
            <person name="Scharfe M."/>
            <person name="Schuster S.C."/>
            <person name="Suen G."/>
            <person name="Treuner-Lange A."/>
            <person name="Velicer G.J."/>
            <person name="Vorholter F.-J."/>
            <person name="Weissman K.J."/>
            <person name="Welch R.D."/>
            <person name="Wenzel S.C."/>
            <person name="Whitworth D.E."/>
            <person name="Wilhelm S."/>
            <person name="Wittmann C."/>
            <person name="Bloecker H."/>
            <person name="Puehler A."/>
            <person name="Mueller R."/>
        </authorList>
    </citation>
    <scope>NUCLEOTIDE SEQUENCE [LARGE SCALE GENOMIC DNA]</scope>
    <source>
        <strain evidence="10">So ce56</strain>
    </source>
</reference>
<evidence type="ECO:0000313" key="9">
    <source>
        <dbReference type="EMBL" id="CAN91332.1"/>
    </source>
</evidence>
<keyword evidence="6" id="KW-0812">Transmembrane</keyword>
<dbReference type="EC" id="1.1.99.5" evidence="9"/>
<dbReference type="EMBL" id="AM746676">
    <property type="protein sequence ID" value="CAN91332.1"/>
    <property type="molecule type" value="Genomic_DNA"/>
</dbReference>
<evidence type="ECO:0000256" key="1">
    <source>
        <dbReference type="ARBA" id="ARBA00001974"/>
    </source>
</evidence>
<name>A9F150_SORC5</name>
<dbReference type="Proteomes" id="UP000002139">
    <property type="component" value="Chromosome"/>
</dbReference>
<keyword evidence="4" id="KW-0274">FAD</keyword>
<evidence type="ECO:0000313" key="10">
    <source>
        <dbReference type="Proteomes" id="UP000002139"/>
    </source>
</evidence>
<keyword evidence="10" id="KW-1185">Reference proteome</keyword>
<dbReference type="GO" id="GO:0046168">
    <property type="term" value="P:glycerol-3-phosphate catabolic process"/>
    <property type="evidence" value="ECO:0007669"/>
    <property type="project" value="TreeGrafter"/>
</dbReference>
<evidence type="ECO:0000256" key="6">
    <source>
        <dbReference type="SAM" id="Phobius"/>
    </source>
</evidence>
<feature type="transmembrane region" description="Helical" evidence="6">
    <location>
        <begin position="17"/>
        <end position="35"/>
    </location>
</feature>